<dbReference type="SMART" id="SM00454">
    <property type="entry name" value="SAM"/>
    <property type="match status" value="1"/>
</dbReference>
<proteinExistence type="predicted"/>
<dbReference type="Proteomes" id="UP000023152">
    <property type="component" value="Unassembled WGS sequence"/>
</dbReference>
<comment type="caution">
    <text evidence="2">The sequence shown here is derived from an EMBL/GenBank/DDBJ whole genome shotgun (WGS) entry which is preliminary data.</text>
</comment>
<evidence type="ECO:0000313" key="3">
    <source>
        <dbReference type="Proteomes" id="UP000023152"/>
    </source>
</evidence>
<gene>
    <name evidence="2" type="ORF">RFI_02765</name>
</gene>
<dbReference type="PROSITE" id="PS50105">
    <property type="entry name" value="SAM_DOMAIN"/>
    <property type="match status" value="1"/>
</dbReference>
<accession>X6P707</accession>
<reference evidence="2 3" key="1">
    <citation type="journal article" date="2013" name="Curr. Biol.">
        <title>The Genome of the Foraminiferan Reticulomyxa filosa.</title>
        <authorList>
            <person name="Glockner G."/>
            <person name="Hulsmann N."/>
            <person name="Schleicher M."/>
            <person name="Noegel A.A."/>
            <person name="Eichinger L."/>
            <person name="Gallinger C."/>
            <person name="Pawlowski J."/>
            <person name="Sierra R."/>
            <person name="Euteneuer U."/>
            <person name="Pillet L."/>
            <person name="Moustafa A."/>
            <person name="Platzer M."/>
            <person name="Groth M."/>
            <person name="Szafranski K."/>
            <person name="Schliwa M."/>
        </authorList>
    </citation>
    <scope>NUCLEOTIDE SEQUENCE [LARGE SCALE GENOMIC DNA]</scope>
</reference>
<dbReference type="InterPro" id="IPR001660">
    <property type="entry name" value="SAM"/>
</dbReference>
<evidence type="ECO:0000259" key="1">
    <source>
        <dbReference type="PROSITE" id="PS50105"/>
    </source>
</evidence>
<dbReference type="OrthoDB" id="445896at2759"/>
<dbReference type="InterPro" id="IPR013761">
    <property type="entry name" value="SAM/pointed_sf"/>
</dbReference>
<evidence type="ECO:0000313" key="2">
    <source>
        <dbReference type="EMBL" id="ETO34330.1"/>
    </source>
</evidence>
<organism evidence="2 3">
    <name type="scientific">Reticulomyxa filosa</name>
    <dbReference type="NCBI Taxonomy" id="46433"/>
    <lineage>
        <taxon>Eukaryota</taxon>
        <taxon>Sar</taxon>
        <taxon>Rhizaria</taxon>
        <taxon>Retaria</taxon>
        <taxon>Foraminifera</taxon>
        <taxon>Monothalamids</taxon>
        <taxon>Reticulomyxidae</taxon>
        <taxon>Reticulomyxa</taxon>
    </lineage>
</organism>
<dbReference type="SUPFAM" id="SSF47769">
    <property type="entry name" value="SAM/Pointed domain"/>
    <property type="match status" value="1"/>
</dbReference>
<dbReference type="AlphaFoldDB" id="X6P707"/>
<dbReference type="Pfam" id="PF00536">
    <property type="entry name" value="SAM_1"/>
    <property type="match status" value="1"/>
</dbReference>
<keyword evidence="3" id="KW-1185">Reference proteome</keyword>
<dbReference type="Gene3D" id="1.10.150.50">
    <property type="entry name" value="Transcription Factor, Ets-1"/>
    <property type="match status" value="1"/>
</dbReference>
<sequence>MENGRVVPVGSKAWWKYLSRKAQENKNFAQDMHASEWTTEEVAYWLKRVDLEEYVPQFVQGNVNGDILLNDLDRDMMTHHLKIKPLHYKRLLRHIEQLRMVIYI</sequence>
<feature type="domain" description="SAM" evidence="1">
    <location>
        <begin position="37"/>
        <end position="101"/>
    </location>
</feature>
<protein>
    <recommendedName>
        <fullName evidence="1">SAM domain-containing protein</fullName>
    </recommendedName>
</protein>
<dbReference type="EMBL" id="ASPP01002663">
    <property type="protein sequence ID" value="ETO34330.1"/>
    <property type="molecule type" value="Genomic_DNA"/>
</dbReference>
<name>X6P707_RETFI</name>